<dbReference type="OrthoDB" id="9804819at2"/>
<dbReference type="AlphaFoldDB" id="C6LEF1"/>
<dbReference type="EMBL" id="ACCL02000008">
    <property type="protein sequence ID" value="EET60934.1"/>
    <property type="molecule type" value="Genomic_DNA"/>
</dbReference>
<dbReference type="Gene3D" id="3.40.50.300">
    <property type="entry name" value="P-loop containing nucleotide triphosphate hydrolases"/>
    <property type="match status" value="1"/>
</dbReference>
<dbReference type="InterPro" id="IPR027417">
    <property type="entry name" value="P-loop_NTPase"/>
</dbReference>
<keyword evidence="2" id="KW-0813">Transport</keyword>
<accession>C6LEF1</accession>
<reference evidence="6" key="1">
    <citation type="submission" date="2009-07" db="EMBL/GenBank/DDBJ databases">
        <authorList>
            <person name="Weinstock G."/>
            <person name="Sodergren E."/>
            <person name="Clifton S."/>
            <person name="Fulton L."/>
            <person name="Fulton B."/>
            <person name="Courtney L."/>
            <person name="Fronick C."/>
            <person name="Harrison M."/>
            <person name="Strong C."/>
            <person name="Farmer C."/>
            <person name="Delahaunty K."/>
            <person name="Markovic C."/>
            <person name="Hall O."/>
            <person name="Minx P."/>
            <person name="Tomlinson C."/>
            <person name="Mitreva M."/>
            <person name="Nelson J."/>
            <person name="Hou S."/>
            <person name="Wollam A."/>
            <person name="Pepin K.H."/>
            <person name="Johnson M."/>
            <person name="Bhonagiri V."/>
            <person name="Nash W.E."/>
            <person name="Warren W."/>
            <person name="Chinwalla A."/>
            <person name="Mardis E.R."/>
            <person name="Wilson R.K."/>
        </authorList>
    </citation>
    <scope>NUCLEOTIDE SEQUENCE [LARGE SCALE GENOMIC DNA]</scope>
    <source>
        <strain evidence="6">DSM 14469</strain>
    </source>
</reference>
<dbReference type="Pfam" id="PF00005">
    <property type="entry name" value="ABC_tran"/>
    <property type="match status" value="1"/>
</dbReference>
<dbReference type="PROSITE" id="PS50893">
    <property type="entry name" value="ABC_TRANSPORTER_2"/>
    <property type="match status" value="1"/>
</dbReference>
<keyword evidence="7" id="KW-1185">Reference proteome</keyword>
<dbReference type="SMART" id="SM00382">
    <property type="entry name" value="AAA"/>
    <property type="match status" value="1"/>
</dbReference>
<keyword evidence="4 6" id="KW-0067">ATP-binding</keyword>
<keyword evidence="3" id="KW-0547">Nucleotide-binding</keyword>
<sequence>MIRFKNLTKRFEDGGGIADFSFEVEEGEVFGLVGSKGSGKTTALRMLMGFEYPTKGRCAINGKDCVRAASYLHRMTGYLPDGFSLPAVLTGRQFLRSNAEMRGMRNLENLFNTAKKLDLNIDRKIGDMTSADVQKTGIVCALMHNPPVILLDNPFRNLDSRTRSVLVDLILEEKEKGKMVILTSDTVDIADLTCDRVGLLDKGSIVYLGDVENMRENMYRSYLIQFGSSRSAMQFAKEAFEIKSMKDRNLVVSVQGELLPLVRALANYHVTSIEPVPLSLEETFVHIYGGLHAEHTDSETGFFD</sequence>
<evidence type="ECO:0000256" key="1">
    <source>
        <dbReference type="ARBA" id="ARBA00005417"/>
    </source>
</evidence>
<dbReference type="RefSeq" id="WP_006861794.1">
    <property type="nucleotide sequence ID" value="NZ_ACCL02000008.1"/>
</dbReference>
<organism evidence="6 7">
    <name type="scientific">Marvinbryantia formatexigens DSM 14469</name>
    <dbReference type="NCBI Taxonomy" id="478749"/>
    <lineage>
        <taxon>Bacteria</taxon>
        <taxon>Bacillati</taxon>
        <taxon>Bacillota</taxon>
        <taxon>Clostridia</taxon>
        <taxon>Lachnospirales</taxon>
        <taxon>Lachnospiraceae</taxon>
        <taxon>Marvinbryantia</taxon>
    </lineage>
</organism>
<dbReference type="eggNOG" id="COG1131">
    <property type="taxonomic scope" value="Bacteria"/>
</dbReference>
<evidence type="ECO:0000259" key="5">
    <source>
        <dbReference type="PROSITE" id="PS50893"/>
    </source>
</evidence>
<evidence type="ECO:0000256" key="4">
    <source>
        <dbReference type="ARBA" id="ARBA00022840"/>
    </source>
</evidence>
<evidence type="ECO:0000313" key="6">
    <source>
        <dbReference type="EMBL" id="EET60934.1"/>
    </source>
</evidence>
<dbReference type="SUPFAM" id="SSF52540">
    <property type="entry name" value="P-loop containing nucleoside triphosphate hydrolases"/>
    <property type="match status" value="1"/>
</dbReference>
<proteinExistence type="inferred from homology"/>
<evidence type="ECO:0000313" key="7">
    <source>
        <dbReference type="Proteomes" id="UP000005561"/>
    </source>
</evidence>
<dbReference type="PANTHER" id="PTHR43335">
    <property type="entry name" value="ABC TRANSPORTER, ATP-BINDING PROTEIN"/>
    <property type="match status" value="1"/>
</dbReference>
<name>C6LEF1_9FIRM</name>
<dbReference type="InterPro" id="IPR003593">
    <property type="entry name" value="AAA+_ATPase"/>
</dbReference>
<protein>
    <submittedName>
        <fullName evidence="6">ABC transporter, ATP-binding protein</fullName>
    </submittedName>
</protein>
<dbReference type="STRING" id="168384.SAMN05660368_00386"/>
<dbReference type="PANTHER" id="PTHR43335:SF4">
    <property type="entry name" value="ABC TRANSPORTER, ATP-BINDING PROTEIN"/>
    <property type="match status" value="1"/>
</dbReference>
<comment type="caution">
    <text evidence="6">The sequence shown here is derived from an EMBL/GenBank/DDBJ whole genome shotgun (WGS) entry which is preliminary data.</text>
</comment>
<dbReference type="GO" id="GO:0005524">
    <property type="term" value="F:ATP binding"/>
    <property type="evidence" value="ECO:0007669"/>
    <property type="project" value="UniProtKB-KW"/>
</dbReference>
<evidence type="ECO:0000256" key="3">
    <source>
        <dbReference type="ARBA" id="ARBA00022741"/>
    </source>
</evidence>
<evidence type="ECO:0000256" key="2">
    <source>
        <dbReference type="ARBA" id="ARBA00022448"/>
    </source>
</evidence>
<dbReference type="GO" id="GO:0016887">
    <property type="term" value="F:ATP hydrolysis activity"/>
    <property type="evidence" value="ECO:0007669"/>
    <property type="project" value="InterPro"/>
</dbReference>
<comment type="similarity">
    <text evidence="1">Belongs to the ABC transporter superfamily.</text>
</comment>
<gene>
    <name evidence="6" type="ORF">BRYFOR_07000</name>
</gene>
<dbReference type="CDD" id="cd03230">
    <property type="entry name" value="ABC_DR_subfamily_A"/>
    <property type="match status" value="1"/>
</dbReference>
<dbReference type="Proteomes" id="UP000005561">
    <property type="component" value="Unassembled WGS sequence"/>
</dbReference>
<dbReference type="InterPro" id="IPR003439">
    <property type="entry name" value="ABC_transporter-like_ATP-bd"/>
</dbReference>
<feature type="domain" description="ABC transporter" evidence="5">
    <location>
        <begin position="2"/>
        <end position="227"/>
    </location>
</feature>